<protein>
    <submittedName>
        <fullName evidence="9">BTB/POZ protein</fullName>
    </submittedName>
</protein>
<sequence>MPEEKIILNIGGIKYETFRSTLTSQPETLLGIMFQDQNECIKNSVNGNEYCFNRNGEVFHYIMEFYRTGKLLFPTMPIWDEYHGPKSLIDTLKKNLIIFKLTNRNYFLH</sequence>
<keyword evidence="2" id="KW-0813">Transport</keyword>
<keyword evidence="3" id="KW-0812">Transmembrane</keyword>
<dbReference type="STRING" id="44941.A0A397VUZ8"/>
<dbReference type="PANTHER" id="PTHR11537">
    <property type="entry name" value="VOLTAGE-GATED POTASSIUM CHANNEL"/>
    <property type="match status" value="1"/>
</dbReference>
<dbReference type="Proteomes" id="UP000266673">
    <property type="component" value="Unassembled WGS sequence"/>
</dbReference>
<dbReference type="GO" id="GO:0005249">
    <property type="term" value="F:voltage-gated potassium channel activity"/>
    <property type="evidence" value="ECO:0007669"/>
    <property type="project" value="InterPro"/>
</dbReference>
<dbReference type="GO" id="GO:0001508">
    <property type="term" value="P:action potential"/>
    <property type="evidence" value="ECO:0007669"/>
    <property type="project" value="TreeGrafter"/>
</dbReference>
<proteinExistence type="predicted"/>
<evidence type="ECO:0000313" key="9">
    <source>
        <dbReference type="EMBL" id="RIB23833.1"/>
    </source>
</evidence>
<keyword evidence="7" id="KW-0407">Ion channel</keyword>
<evidence type="ECO:0000259" key="8">
    <source>
        <dbReference type="Pfam" id="PF02214"/>
    </source>
</evidence>
<dbReference type="GO" id="GO:0008076">
    <property type="term" value="C:voltage-gated potassium channel complex"/>
    <property type="evidence" value="ECO:0007669"/>
    <property type="project" value="InterPro"/>
</dbReference>
<accession>A0A397VUZ8</accession>
<dbReference type="Pfam" id="PF02214">
    <property type="entry name" value="BTB_2"/>
    <property type="match status" value="1"/>
</dbReference>
<dbReference type="InterPro" id="IPR028325">
    <property type="entry name" value="VG_K_chnl"/>
</dbReference>
<evidence type="ECO:0000256" key="5">
    <source>
        <dbReference type="ARBA" id="ARBA00023065"/>
    </source>
</evidence>
<feature type="domain" description="Potassium channel tetramerisation-type BTB" evidence="8">
    <location>
        <begin position="6"/>
        <end position="74"/>
    </location>
</feature>
<keyword evidence="4" id="KW-1133">Transmembrane helix</keyword>
<evidence type="ECO:0000256" key="7">
    <source>
        <dbReference type="ARBA" id="ARBA00023303"/>
    </source>
</evidence>
<evidence type="ECO:0000256" key="1">
    <source>
        <dbReference type="ARBA" id="ARBA00004141"/>
    </source>
</evidence>
<dbReference type="EMBL" id="QKWP01000242">
    <property type="protein sequence ID" value="RIB23833.1"/>
    <property type="molecule type" value="Genomic_DNA"/>
</dbReference>
<name>A0A397VUZ8_9GLOM</name>
<keyword evidence="6" id="KW-0472">Membrane</keyword>
<dbReference type="OrthoDB" id="2414723at2759"/>
<comment type="subcellular location">
    <subcellularLocation>
        <location evidence="1">Membrane</location>
        <topology evidence="1">Multi-pass membrane protein</topology>
    </subcellularLocation>
</comment>
<dbReference type="InterPro" id="IPR011333">
    <property type="entry name" value="SKP1/BTB/POZ_sf"/>
</dbReference>
<dbReference type="PANTHER" id="PTHR11537:SF254">
    <property type="entry name" value="POTASSIUM VOLTAGE-GATED CHANNEL PROTEIN SHAB"/>
    <property type="match status" value="1"/>
</dbReference>
<evidence type="ECO:0000256" key="3">
    <source>
        <dbReference type="ARBA" id="ARBA00022692"/>
    </source>
</evidence>
<dbReference type="GO" id="GO:0051260">
    <property type="term" value="P:protein homooligomerization"/>
    <property type="evidence" value="ECO:0007669"/>
    <property type="project" value="InterPro"/>
</dbReference>
<reference evidence="9 10" key="1">
    <citation type="submission" date="2018-06" db="EMBL/GenBank/DDBJ databases">
        <title>Comparative genomics reveals the genomic features of Rhizophagus irregularis, R. cerebriforme, R. diaphanum and Gigaspora rosea, and their symbiotic lifestyle signature.</title>
        <authorList>
            <person name="Morin E."/>
            <person name="San Clemente H."/>
            <person name="Chen E.C.H."/>
            <person name="De La Providencia I."/>
            <person name="Hainaut M."/>
            <person name="Kuo A."/>
            <person name="Kohler A."/>
            <person name="Murat C."/>
            <person name="Tang N."/>
            <person name="Roy S."/>
            <person name="Loubradou J."/>
            <person name="Henrissat B."/>
            <person name="Grigoriev I.V."/>
            <person name="Corradi N."/>
            <person name="Roux C."/>
            <person name="Martin F.M."/>
        </authorList>
    </citation>
    <scope>NUCLEOTIDE SEQUENCE [LARGE SCALE GENOMIC DNA]</scope>
    <source>
        <strain evidence="9 10">DAOM 194757</strain>
    </source>
</reference>
<dbReference type="AlphaFoldDB" id="A0A397VUZ8"/>
<evidence type="ECO:0000256" key="2">
    <source>
        <dbReference type="ARBA" id="ARBA00022448"/>
    </source>
</evidence>
<comment type="caution">
    <text evidence="9">The sequence shown here is derived from an EMBL/GenBank/DDBJ whole genome shotgun (WGS) entry which is preliminary data.</text>
</comment>
<evidence type="ECO:0000256" key="6">
    <source>
        <dbReference type="ARBA" id="ARBA00023136"/>
    </source>
</evidence>
<dbReference type="InterPro" id="IPR003131">
    <property type="entry name" value="T1-type_BTB"/>
</dbReference>
<gene>
    <name evidence="9" type="ORF">C2G38_783649</name>
</gene>
<evidence type="ECO:0000256" key="4">
    <source>
        <dbReference type="ARBA" id="ARBA00022989"/>
    </source>
</evidence>
<keyword evidence="10" id="KW-1185">Reference proteome</keyword>
<keyword evidence="5" id="KW-0406">Ion transport</keyword>
<dbReference type="Gene3D" id="3.30.710.10">
    <property type="entry name" value="Potassium Channel Kv1.1, Chain A"/>
    <property type="match status" value="1"/>
</dbReference>
<dbReference type="SUPFAM" id="SSF54695">
    <property type="entry name" value="POZ domain"/>
    <property type="match status" value="1"/>
</dbReference>
<organism evidence="9 10">
    <name type="scientific">Gigaspora rosea</name>
    <dbReference type="NCBI Taxonomy" id="44941"/>
    <lineage>
        <taxon>Eukaryota</taxon>
        <taxon>Fungi</taxon>
        <taxon>Fungi incertae sedis</taxon>
        <taxon>Mucoromycota</taxon>
        <taxon>Glomeromycotina</taxon>
        <taxon>Glomeromycetes</taxon>
        <taxon>Diversisporales</taxon>
        <taxon>Gigasporaceae</taxon>
        <taxon>Gigaspora</taxon>
    </lineage>
</organism>
<evidence type="ECO:0000313" key="10">
    <source>
        <dbReference type="Proteomes" id="UP000266673"/>
    </source>
</evidence>